<evidence type="ECO:0000313" key="9">
    <source>
        <dbReference type="Proteomes" id="UP000189701"/>
    </source>
</evidence>
<keyword evidence="6" id="KW-0378">Hydrolase</keyword>
<dbReference type="FunFam" id="3.10.10.10:FF:000007">
    <property type="entry name" value="Retrovirus-related Pol polyprotein from transposon 17.6-like Protein"/>
    <property type="match status" value="1"/>
</dbReference>
<dbReference type="GO" id="GO:0003964">
    <property type="term" value="F:RNA-directed DNA polymerase activity"/>
    <property type="evidence" value="ECO:0007669"/>
    <property type="project" value="UniProtKB-KW"/>
</dbReference>
<gene>
    <name evidence="10" type="primary">LOC104248335</name>
</gene>
<accession>A0A1U7YUJ4</accession>
<dbReference type="STRING" id="4096.A0A1U7YUJ4"/>
<dbReference type="AlphaFoldDB" id="A0A1U7YUJ4"/>
<keyword evidence="2" id="KW-0808">Transferase</keyword>
<dbReference type="GO" id="GO:0004519">
    <property type="term" value="F:endonuclease activity"/>
    <property type="evidence" value="ECO:0007669"/>
    <property type="project" value="UniProtKB-KW"/>
</dbReference>
<dbReference type="Pfam" id="PF00078">
    <property type="entry name" value="RVT_1"/>
    <property type="match status" value="1"/>
</dbReference>
<feature type="domain" description="Reverse transcriptase" evidence="8">
    <location>
        <begin position="432"/>
        <end position="611"/>
    </location>
</feature>
<dbReference type="CDD" id="cd01647">
    <property type="entry name" value="RT_LTR"/>
    <property type="match status" value="1"/>
</dbReference>
<keyword evidence="4" id="KW-0540">Nuclease</keyword>
<reference evidence="9" key="1">
    <citation type="journal article" date="2013" name="Genome Biol.">
        <title>Reference genomes and transcriptomes of Nicotiana sylvestris and Nicotiana tomentosiformis.</title>
        <authorList>
            <person name="Sierro N."/>
            <person name="Battey J.N."/>
            <person name="Ouadi S."/>
            <person name="Bovet L."/>
            <person name="Goepfert S."/>
            <person name="Bakaher N."/>
            <person name="Peitsch M.C."/>
            <person name="Ivanov N.V."/>
        </authorList>
    </citation>
    <scope>NUCLEOTIDE SEQUENCE [LARGE SCALE GENOMIC DNA]</scope>
</reference>
<dbReference type="Proteomes" id="UP000189701">
    <property type="component" value="Unplaced"/>
</dbReference>
<evidence type="ECO:0000256" key="3">
    <source>
        <dbReference type="ARBA" id="ARBA00022695"/>
    </source>
</evidence>
<dbReference type="FunFam" id="3.30.70.270:FF:000020">
    <property type="entry name" value="Transposon Tf2-6 polyprotein-like Protein"/>
    <property type="match status" value="1"/>
</dbReference>
<evidence type="ECO:0000313" key="10">
    <source>
        <dbReference type="RefSeq" id="XP_009802879.1"/>
    </source>
</evidence>
<keyword evidence="3" id="KW-0548">Nucleotidyltransferase</keyword>
<dbReference type="SUPFAM" id="SSF56672">
    <property type="entry name" value="DNA/RNA polymerases"/>
    <property type="match status" value="1"/>
</dbReference>
<evidence type="ECO:0000256" key="2">
    <source>
        <dbReference type="ARBA" id="ARBA00022679"/>
    </source>
</evidence>
<evidence type="ECO:0000256" key="7">
    <source>
        <dbReference type="ARBA" id="ARBA00022918"/>
    </source>
</evidence>
<dbReference type="Pfam" id="PF08284">
    <property type="entry name" value="RVP_2"/>
    <property type="match status" value="2"/>
</dbReference>
<protein>
    <submittedName>
        <fullName evidence="10">Uncharacterized protein LOC104248335</fullName>
    </submittedName>
</protein>
<dbReference type="SUPFAM" id="SSF50630">
    <property type="entry name" value="Acid proteases"/>
    <property type="match status" value="1"/>
</dbReference>
<sequence>MERIPDRGQETGRGDGILPIPEVRQIKPQGANVPTPKWKLPGFEGQDPKVWIRKCERFGDVAMDDVVEEFNKLSQLGSVDEFLSRFEDLKAQMIIRNPALNEDHFLSSFVGALKEEIRFSVKLFKPRTLSFAIQQARMQEKAIEAAQKKQKQLYKSSANSGSSGVTRNVTTTNFKPTAFRLSPEVYEYMKNNYLCFRCGEKYGPRHQCKTKQLQCIVGESEPVSSELASEHEIVIEVSGIIKNRKLSVLVDSGSTHSFIDEQTVKETGYHPVYSTPIRVTVADVNYIKLSVLVDSGSAHSFIDEQTVKETGYHPVYSTPIRVTVADGNYMYCSSTCPEFTWKMTGKTFKEDLRIIKLGVCDIVLGNDWMKKFNPTTFDHEQQTVTIGKKGNRVVLQTIPEKGILSMISGSTMGKILRKGQKEELEKQVKDMMSHGIIEPSQSPFSSPALLVKKRDGTWRFCVDYMHLNEITIKDKYPIPIVDDLLDELQGSGIFPKIDQRAEYHQIRMRPADVHKTTFRTHQGHYEFRVMPFGLTNAPATFQALMNQVFQAHLRKFVLVFFDDILVYSKSLNEHLSHLVIVFEILKDHSLFAKRSKCYFGQPMIEYFGHVITAAGVSTDPEKIQAMIEWPKTSSVRALRGFLGLTGYYRKYVQNYGIICRPLTELLRKDAFKWTEEVGTSFETLKVTMTNTPVLALPDYSQEFIGDTIRDRGCIDVEG</sequence>
<keyword evidence="9" id="KW-1185">Reference proteome</keyword>
<dbReference type="InterPro" id="IPR001969">
    <property type="entry name" value="Aspartic_peptidase_AS"/>
</dbReference>
<dbReference type="GO" id="GO:0004190">
    <property type="term" value="F:aspartic-type endopeptidase activity"/>
    <property type="evidence" value="ECO:0007669"/>
    <property type="project" value="InterPro"/>
</dbReference>
<evidence type="ECO:0000256" key="4">
    <source>
        <dbReference type="ARBA" id="ARBA00022722"/>
    </source>
</evidence>
<name>A0A1U7YUJ4_NICSY</name>
<dbReference type="InterPro" id="IPR043502">
    <property type="entry name" value="DNA/RNA_pol_sf"/>
</dbReference>
<evidence type="ECO:0000256" key="5">
    <source>
        <dbReference type="ARBA" id="ARBA00022759"/>
    </source>
</evidence>
<dbReference type="GO" id="GO:0006508">
    <property type="term" value="P:proteolysis"/>
    <property type="evidence" value="ECO:0007669"/>
    <property type="project" value="UniProtKB-KW"/>
</dbReference>
<evidence type="ECO:0000259" key="8">
    <source>
        <dbReference type="PROSITE" id="PS50878"/>
    </source>
</evidence>
<dbReference type="Gene3D" id="3.10.10.10">
    <property type="entry name" value="HIV Type 1 Reverse Transcriptase, subunit A, domain 1"/>
    <property type="match status" value="1"/>
</dbReference>
<dbReference type="PROSITE" id="PS50878">
    <property type="entry name" value="RT_POL"/>
    <property type="match status" value="1"/>
</dbReference>
<keyword evidence="5" id="KW-0255">Endonuclease</keyword>
<reference evidence="10" key="2">
    <citation type="submission" date="2025-08" db="UniProtKB">
        <authorList>
            <consortium name="RefSeq"/>
        </authorList>
    </citation>
    <scope>IDENTIFICATION</scope>
    <source>
        <tissue evidence="10">Leaf</tissue>
    </source>
</reference>
<organism evidence="9 10">
    <name type="scientific">Nicotiana sylvestris</name>
    <name type="common">Wood tobacco</name>
    <name type="synonym">South American tobacco</name>
    <dbReference type="NCBI Taxonomy" id="4096"/>
    <lineage>
        <taxon>Eukaryota</taxon>
        <taxon>Viridiplantae</taxon>
        <taxon>Streptophyta</taxon>
        <taxon>Embryophyta</taxon>
        <taxon>Tracheophyta</taxon>
        <taxon>Spermatophyta</taxon>
        <taxon>Magnoliopsida</taxon>
        <taxon>eudicotyledons</taxon>
        <taxon>Gunneridae</taxon>
        <taxon>Pentapetalae</taxon>
        <taxon>asterids</taxon>
        <taxon>lamiids</taxon>
        <taxon>Solanales</taxon>
        <taxon>Solanaceae</taxon>
        <taxon>Nicotianoideae</taxon>
        <taxon>Nicotianeae</taxon>
        <taxon>Nicotiana</taxon>
    </lineage>
</organism>
<keyword evidence="7" id="KW-0695">RNA-directed DNA polymerase</keyword>
<dbReference type="PANTHER" id="PTHR37984:SF5">
    <property type="entry name" value="PROTEIN NYNRIN-LIKE"/>
    <property type="match status" value="1"/>
</dbReference>
<dbReference type="InterPro" id="IPR043128">
    <property type="entry name" value="Rev_trsase/Diguanyl_cyclase"/>
</dbReference>
<dbReference type="PANTHER" id="PTHR37984">
    <property type="entry name" value="PROTEIN CBG26694"/>
    <property type="match status" value="1"/>
</dbReference>
<dbReference type="CDD" id="cd00303">
    <property type="entry name" value="retropepsin_like"/>
    <property type="match status" value="1"/>
</dbReference>
<keyword evidence="1" id="KW-0645">Protease</keyword>
<dbReference type="Gene3D" id="3.30.70.270">
    <property type="match status" value="2"/>
</dbReference>
<evidence type="ECO:0000256" key="6">
    <source>
        <dbReference type="ARBA" id="ARBA00022801"/>
    </source>
</evidence>
<dbReference type="eggNOG" id="KOG0017">
    <property type="taxonomic scope" value="Eukaryota"/>
</dbReference>
<dbReference type="PROSITE" id="PS00141">
    <property type="entry name" value="ASP_PROTEASE"/>
    <property type="match status" value="1"/>
</dbReference>
<dbReference type="InterPro" id="IPR000477">
    <property type="entry name" value="RT_dom"/>
</dbReference>
<dbReference type="RefSeq" id="XP_009802879.1">
    <property type="nucleotide sequence ID" value="XM_009804577.1"/>
</dbReference>
<dbReference type="InterPro" id="IPR021109">
    <property type="entry name" value="Peptidase_aspartic_dom_sf"/>
</dbReference>
<dbReference type="InterPro" id="IPR050951">
    <property type="entry name" value="Retrovirus_Pol_polyprotein"/>
</dbReference>
<evidence type="ECO:0000256" key="1">
    <source>
        <dbReference type="ARBA" id="ARBA00022670"/>
    </source>
</evidence>
<dbReference type="Gene3D" id="2.40.70.10">
    <property type="entry name" value="Acid Proteases"/>
    <property type="match status" value="2"/>
</dbReference>
<proteinExistence type="predicted"/>